<feature type="region of interest" description="Disordered" evidence="1">
    <location>
        <begin position="1"/>
        <end position="48"/>
    </location>
</feature>
<organism evidence="2 3">
    <name type="scientific">Burkholderia thailandensis</name>
    <dbReference type="NCBI Taxonomy" id="57975"/>
    <lineage>
        <taxon>Bacteria</taxon>
        <taxon>Pseudomonadati</taxon>
        <taxon>Pseudomonadota</taxon>
        <taxon>Betaproteobacteria</taxon>
        <taxon>Burkholderiales</taxon>
        <taxon>Burkholderiaceae</taxon>
        <taxon>Burkholderia</taxon>
        <taxon>pseudomallei group</taxon>
    </lineage>
</organism>
<feature type="compositionally biased region" description="Basic residues" evidence="1">
    <location>
        <begin position="14"/>
        <end position="23"/>
    </location>
</feature>
<sequence>MHRRDGLTGIAAARARRARRRATVRAAARKESDDVRSRGGSHGCSAPD</sequence>
<name>A0AAW9CQF4_BURTH</name>
<protein>
    <submittedName>
        <fullName evidence="2">Uncharacterized protein</fullName>
    </submittedName>
</protein>
<dbReference type="AlphaFoldDB" id="A0AAW9CQF4"/>
<reference evidence="2" key="1">
    <citation type="submission" date="2018-08" db="EMBL/GenBank/DDBJ databases">
        <title>Identification of Burkholderia cepacia strains that express a Burkholderia pseudomallei-like capsular polysaccharide.</title>
        <authorList>
            <person name="Burtnick M.N."/>
            <person name="Vongsouvath M."/>
            <person name="Newton P."/>
            <person name="Wuthiekanun V."/>
            <person name="Limmathurotsakul D."/>
            <person name="Brett P.J."/>
            <person name="Chantratita N."/>
            <person name="Dance D.A."/>
        </authorList>
    </citation>
    <scope>NUCLEOTIDE SEQUENCE</scope>
    <source>
        <strain evidence="2">SBXCC001</strain>
    </source>
</reference>
<proteinExistence type="predicted"/>
<comment type="caution">
    <text evidence="2">The sequence shown here is derived from an EMBL/GenBank/DDBJ whole genome shotgun (WGS) entry which is preliminary data.</text>
</comment>
<accession>A0AAW9CQF4</accession>
<gene>
    <name evidence="2" type="ORF">C7S16_5472</name>
</gene>
<evidence type="ECO:0000256" key="1">
    <source>
        <dbReference type="SAM" id="MobiDB-lite"/>
    </source>
</evidence>
<feature type="compositionally biased region" description="Basic and acidic residues" evidence="1">
    <location>
        <begin position="28"/>
        <end position="37"/>
    </location>
</feature>
<dbReference type="EMBL" id="QXCT01000001">
    <property type="protein sequence ID" value="MDW9252066.1"/>
    <property type="molecule type" value="Genomic_DNA"/>
</dbReference>
<dbReference type="Proteomes" id="UP001272137">
    <property type="component" value="Unassembled WGS sequence"/>
</dbReference>
<evidence type="ECO:0000313" key="2">
    <source>
        <dbReference type="EMBL" id="MDW9252066.1"/>
    </source>
</evidence>
<evidence type="ECO:0000313" key="3">
    <source>
        <dbReference type="Proteomes" id="UP001272137"/>
    </source>
</evidence>